<name>A0ABR0HLF1_9PEZI</name>
<reference evidence="1 2" key="1">
    <citation type="journal article" date="2023" name="bioRxiv">
        <title>High-quality genome assemblies of four members of thePodospora anserinaspecies complex.</title>
        <authorList>
            <person name="Ament-Velasquez S.L."/>
            <person name="Vogan A.A."/>
            <person name="Wallerman O."/>
            <person name="Hartmann F."/>
            <person name="Gautier V."/>
            <person name="Silar P."/>
            <person name="Giraud T."/>
            <person name="Johannesson H."/>
        </authorList>
    </citation>
    <scope>NUCLEOTIDE SEQUENCE [LARGE SCALE GENOMIC DNA]</scope>
    <source>
        <strain evidence="1 2">CBS 124.78</strain>
    </source>
</reference>
<evidence type="ECO:0000313" key="1">
    <source>
        <dbReference type="EMBL" id="KAK4668912.1"/>
    </source>
</evidence>
<accession>A0ABR0HLF1</accession>
<dbReference type="RefSeq" id="XP_062796832.1">
    <property type="nucleotide sequence ID" value="XM_062941125.1"/>
</dbReference>
<comment type="caution">
    <text evidence="1">The sequence shown here is derived from an EMBL/GenBank/DDBJ whole genome shotgun (WGS) entry which is preliminary data.</text>
</comment>
<sequence length="40" mass="4617">MTAKDQSLLTRFGVCRYRPSCLVMSSSSKLYLRLNACRNF</sequence>
<dbReference type="GeneID" id="87961915"/>
<evidence type="ECO:0000313" key="2">
    <source>
        <dbReference type="Proteomes" id="UP001323617"/>
    </source>
</evidence>
<dbReference type="EMBL" id="JAFFHC010000007">
    <property type="protein sequence ID" value="KAK4668912.1"/>
    <property type="molecule type" value="Genomic_DNA"/>
</dbReference>
<proteinExistence type="predicted"/>
<protein>
    <submittedName>
        <fullName evidence="1">Uncharacterized protein</fullName>
    </submittedName>
</protein>
<organism evidence="1 2">
    <name type="scientific">Podospora pseudoanserina</name>
    <dbReference type="NCBI Taxonomy" id="2609844"/>
    <lineage>
        <taxon>Eukaryota</taxon>
        <taxon>Fungi</taxon>
        <taxon>Dikarya</taxon>
        <taxon>Ascomycota</taxon>
        <taxon>Pezizomycotina</taxon>
        <taxon>Sordariomycetes</taxon>
        <taxon>Sordariomycetidae</taxon>
        <taxon>Sordariales</taxon>
        <taxon>Podosporaceae</taxon>
        <taxon>Podospora</taxon>
    </lineage>
</organism>
<gene>
    <name evidence="1" type="ORF">QC764_0107130</name>
</gene>
<dbReference type="Proteomes" id="UP001323617">
    <property type="component" value="Unassembled WGS sequence"/>
</dbReference>
<keyword evidence="2" id="KW-1185">Reference proteome</keyword>